<sequence>MNPQGGLPQMDTEATVKQFKEFLSQYNRLTEMCFIDCAKDFTTRTVLKAEIEIIVSSKIV</sequence>
<comment type="similarity">
    <text evidence="8">Belongs to the small Tim family.</text>
</comment>
<evidence type="ECO:0000256" key="3">
    <source>
        <dbReference type="ARBA" id="ARBA00022833"/>
    </source>
</evidence>
<comment type="domain">
    <text evidence="8">The twin CX3C motif contains 4 conserved Cys residues that form 2 disulfide bonds in the mitochondrial intermembrane space.</text>
</comment>
<dbReference type="GO" id="GO:0015031">
    <property type="term" value="P:protein transport"/>
    <property type="evidence" value="ECO:0007669"/>
    <property type="project" value="UniProtKB-KW"/>
</dbReference>
<dbReference type="InterPro" id="IPR050673">
    <property type="entry name" value="Mito_inner_translocase_sub"/>
</dbReference>
<keyword evidence="5 8" id="KW-0811">Translocation</keyword>
<comment type="subcellular location">
    <subcellularLocation>
        <location evidence="8">Mitochondrion inner membrane</location>
        <topology evidence="8">Peripheral membrane protein</topology>
        <orientation evidence="8">Intermembrane side</orientation>
    </subcellularLocation>
</comment>
<evidence type="ECO:0000256" key="6">
    <source>
        <dbReference type="ARBA" id="ARBA00023128"/>
    </source>
</evidence>
<dbReference type="Pfam" id="PF02953">
    <property type="entry name" value="zf-Tim10_DDP"/>
    <property type="match status" value="1"/>
</dbReference>
<comment type="caution">
    <text evidence="10">The sequence shown here is derived from an EMBL/GenBank/DDBJ whole genome shotgun (WGS) entry which is preliminary data.</text>
</comment>
<keyword evidence="3" id="KW-0862">Zinc</keyword>
<evidence type="ECO:0000256" key="4">
    <source>
        <dbReference type="ARBA" id="ARBA00022927"/>
    </source>
</evidence>
<dbReference type="AlphaFoldDB" id="A0A8B6DNV2"/>
<keyword evidence="8" id="KW-0143">Chaperone</keyword>
<evidence type="ECO:0000256" key="5">
    <source>
        <dbReference type="ARBA" id="ARBA00023010"/>
    </source>
</evidence>
<comment type="subunit">
    <text evidence="8">Heterohexamer.</text>
</comment>
<keyword evidence="4 8" id="KW-0653">Protein transport</keyword>
<reference evidence="10" key="1">
    <citation type="submission" date="2018-11" db="EMBL/GenBank/DDBJ databases">
        <authorList>
            <person name="Alioto T."/>
            <person name="Alioto T."/>
        </authorList>
    </citation>
    <scope>NUCLEOTIDE SEQUENCE</scope>
</reference>
<evidence type="ECO:0000256" key="1">
    <source>
        <dbReference type="ARBA" id="ARBA00022448"/>
    </source>
</evidence>
<evidence type="ECO:0000256" key="8">
    <source>
        <dbReference type="RuleBase" id="RU367043"/>
    </source>
</evidence>
<keyword evidence="8" id="KW-0999">Mitochondrion inner membrane</keyword>
<dbReference type="InterPro" id="IPR035427">
    <property type="entry name" value="Tim10-like_dom_sf"/>
</dbReference>
<feature type="domain" description="Tim10-like" evidence="9">
    <location>
        <begin position="16"/>
        <end position="50"/>
    </location>
</feature>
<keyword evidence="1 8" id="KW-0813">Transport</keyword>
<keyword evidence="7 8" id="KW-1015">Disulfide bond</keyword>
<dbReference type="InterPro" id="IPR004217">
    <property type="entry name" value="Tim10-like"/>
</dbReference>
<keyword evidence="11" id="KW-1185">Reference proteome</keyword>
<dbReference type="OrthoDB" id="1551503at2759"/>
<dbReference type="EMBL" id="UYJE01003748">
    <property type="protein sequence ID" value="VDI22015.1"/>
    <property type="molecule type" value="Genomic_DNA"/>
</dbReference>
<keyword evidence="2" id="KW-0479">Metal-binding</keyword>
<protein>
    <recommendedName>
        <fullName evidence="8">Mitochondrial import inner membrane translocase subunit</fullName>
    </recommendedName>
</protein>
<evidence type="ECO:0000256" key="2">
    <source>
        <dbReference type="ARBA" id="ARBA00022723"/>
    </source>
</evidence>
<dbReference type="Gene3D" id="1.10.287.810">
    <property type="entry name" value="Mitochondrial import inner membrane translocase subunit tim13 like domains"/>
    <property type="match status" value="1"/>
</dbReference>
<evidence type="ECO:0000256" key="7">
    <source>
        <dbReference type="ARBA" id="ARBA00023157"/>
    </source>
</evidence>
<proteinExistence type="inferred from homology"/>
<dbReference type="SUPFAM" id="SSF144122">
    <property type="entry name" value="Tim10-like"/>
    <property type="match status" value="1"/>
</dbReference>
<keyword evidence="8" id="KW-0472">Membrane</keyword>
<organism evidence="10 11">
    <name type="scientific">Mytilus galloprovincialis</name>
    <name type="common">Mediterranean mussel</name>
    <dbReference type="NCBI Taxonomy" id="29158"/>
    <lineage>
        <taxon>Eukaryota</taxon>
        <taxon>Metazoa</taxon>
        <taxon>Spiralia</taxon>
        <taxon>Lophotrochozoa</taxon>
        <taxon>Mollusca</taxon>
        <taxon>Bivalvia</taxon>
        <taxon>Autobranchia</taxon>
        <taxon>Pteriomorphia</taxon>
        <taxon>Mytilida</taxon>
        <taxon>Mytiloidea</taxon>
        <taxon>Mytilidae</taxon>
        <taxon>Mytilinae</taxon>
        <taxon>Mytilus</taxon>
    </lineage>
</organism>
<dbReference type="GO" id="GO:0046872">
    <property type="term" value="F:metal ion binding"/>
    <property type="evidence" value="ECO:0007669"/>
    <property type="project" value="UniProtKB-KW"/>
</dbReference>
<dbReference type="PANTHER" id="PTHR13172">
    <property type="entry name" value="MITOCHONDRIAL IMPORT INNER MEMBRANE TRANSLOCASE SUBUNIT TIM9B"/>
    <property type="match status" value="1"/>
</dbReference>
<evidence type="ECO:0000259" key="9">
    <source>
        <dbReference type="Pfam" id="PF02953"/>
    </source>
</evidence>
<evidence type="ECO:0000313" key="10">
    <source>
        <dbReference type="EMBL" id="VDI22015.1"/>
    </source>
</evidence>
<evidence type="ECO:0000313" key="11">
    <source>
        <dbReference type="Proteomes" id="UP000596742"/>
    </source>
</evidence>
<comment type="function">
    <text evidence="8">Mitochondrial intermembrane chaperone that participates in the import and insertion of some multi-pass transmembrane proteins into the mitochondrial inner membrane. Also required for the transfer of beta-barrel precursors from the TOM complex to the sorting and assembly machinery (SAM complex) of the outer membrane. Acts as a chaperone-like protein that protects the hydrophobic precursors from aggregation and guide them through the mitochondrial intermembrane space.</text>
</comment>
<gene>
    <name evidence="10" type="ORF">MGAL_10B087478</name>
</gene>
<dbReference type="GO" id="GO:0005743">
    <property type="term" value="C:mitochondrial inner membrane"/>
    <property type="evidence" value="ECO:0007669"/>
    <property type="project" value="UniProtKB-SubCell"/>
</dbReference>
<name>A0A8B6DNV2_MYTGA</name>
<dbReference type="Proteomes" id="UP000596742">
    <property type="component" value="Unassembled WGS sequence"/>
</dbReference>
<accession>A0A8B6DNV2</accession>
<keyword evidence="6 8" id="KW-0496">Mitochondrion</keyword>